<dbReference type="EMBL" id="QRGO01000001">
    <property type="protein sequence ID" value="RDV05658.1"/>
    <property type="molecule type" value="Genomic_DNA"/>
</dbReference>
<keyword evidence="1 3" id="KW-0456">Lyase</keyword>
<comment type="function">
    <text evidence="3">Lytic transglycosylase with a strong preference for naked glycan strands that lack stem peptides.</text>
</comment>
<accession>A0A371BDM6</accession>
<dbReference type="InterPro" id="IPR012997">
    <property type="entry name" value="RplA"/>
</dbReference>
<dbReference type="RefSeq" id="WP_115517682.1">
    <property type="nucleotide sequence ID" value="NZ_QRGO01000001.1"/>
</dbReference>
<organism evidence="6 7">
    <name type="scientific">Undibacter mobilis</name>
    <dbReference type="NCBI Taxonomy" id="2292256"/>
    <lineage>
        <taxon>Bacteria</taxon>
        <taxon>Pseudomonadati</taxon>
        <taxon>Pseudomonadota</taxon>
        <taxon>Alphaproteobacteria</taxon>
        <taxon>Hyphomicrobiales</taxon>
        <taxon>Nitrobacteraceae</taxon>
        <taxon>Undibacter</taxon>
    </lineage>
</organism>
<dbReference type="InterPro" id="IPR034718">
    <property type="entry name" value="RlpA"/>
</dbReference>
<gene>
    <name evidence="3" type="primary">rlpA</name>
    <name evidence="6" type="ORF">DXH78_02465</name>
</gene>
<comment type="caution">
    <text evidence="6">The sequence shown here is derived from an EMBL/GenBank/DDBJ whole genome shotgun (WGS) entry which is preliminary data.</text>
</comment>
<dbReference type="NCBIfam" id="TIGR00413">
    <property type="entry name" value="rlpA"/>
    <property type="match status" value="1"/>
</dbReference>
<dbReference type="GO" id="GO:0000270">
    <property type="term" value="P:peptidoglycan metabolic process"/>
    <property type="evidence" value="ECO:0007669"/>
    <property type="project" value="UniProtKB-UniRule"/>
</dbReference>
<dbReference type="GO" id="GO:0008932">
    <property type="term" value="F:lytic endotransglycosylase activity"/>
    <property type="evidence" value="ECO:0007669"/>
    <property type="project" value="UniProtKB-UniRule"/>
</dbReference>
<comment type="similarity">
    <text evidence="3 4">Belongs to the RlpA family.</text>
</comment>
<evidence type="ECO:0000256" key="4">
    <source>
        <dbReference type="RuleBase" id="RU003495"/>
    </source>
</evidence>
<evidence type="ECO:0000259" key="5">
    <source>
        <dbReference type="Pfam" id="PF03330"/>
    </source>
</evidence>
<proteinExistence type="inferred from homology"/>
<evidence type="ECO:0000256" key="1">
    <source>
        <dbReference type="ARBA" id="ARBA00023239"/>
    </source>
</evidence>
<dbReference type="PANTHER" id="PTHR34183">
    <property type="entry name" value="ENDOLYTIC PEPTIDOGLYCAN TRANSGLYCOSYLASE RLPA"/>
    <property type="match status" value="1"/>
</dbReference>
<dbReference type="InterPro" id="IPR009009">
    <property type="entry name" value="RlpA-like_DPBB"/>
</dbReference>
<reference evidence="7" key="1">
    <citation type="submission" date="2018-08" db="EMBL/GenBank/DDBJ databases">
        <authorList>
            <person name="Kim S.-J."/>
            <person name="Jung G.-Y."/>
        </authorList>
    </citation>
    <scope>NUCLEOTIDE SEQUENCE [LARGE SCALE GENOMIC DNA]</scope>
    <source>
        <strain evidence="7">GY_H</strain>
    </source>
</reference>
<dbReference type="GO" id="GO:0071555">
    <property type="term" value="P:cell wall organization"/>
    <property type="evidence" value="ECO:0007669"/>
    <property type="project" value="UniProtKB-KW"/>
</dbReference>
<dbReference type="Pfam" id="PF03330">
    <property type="entry name" value="DPBB_1"/>
    <property type="match status" value="1"/>
</dbReference>
<dbReference type="PANTHER" id="PTHR34183:SF1">
    <property type="entry name" value="ENDOLYTIC PEPTIDOGLYCAN TRANSGLYCOSYLASE RLPA"/>
    <property type="match status" value="1"/>
</dbReference>
<evidence type="ECO:0000256" key="2">
    <source>
        <dbReference type="ARBA" id="ARBA00023316"/>
    </source>
</evidence>
<dbReference type="AlphaFoldDB" id="A0A371BDM6"/>
<dbReference type="Gene3D" id="2.40.40.10">
    <property type="entry name" value="RlpA-like domain"/>
    <property type="match status" value="1"/>
</dbReference>
<evidence type="ECO:0000313" key="6">
    <source>
        <dbReference type="EMBL" id="RDV05658.1"/>
    </source>
</evidence>
<dbReference type="EC" id="4.2.2.-" evidence="3"/>
<dbReference type="Proteomes" id="UP000263993">
    <property type="component" value="Unassembled WGS sequence"/>
</dbReference>
<dbReference type="InterPro" id="IPR036908">
    <property type="entry name" value="RlpA-like_sf"/>
</dbReference>
<evidence type="ECO:0000256" key="3">
    <source>
        <dbReference type="HAMAP-Rule" id="MF_02071"/>
    </source>
</evidence>
<feature type="domain" description="RlpA-like protein double-psi beta-barrel" evidence="5">
    <location>
        <begin position="5"/>
        <end position="83"/>
    </location>
</feature>
<dbReference type="OrthoDB" id="9779128at2"/>
<name>A0A371BDM6_9BRAD</name>
<evidence type="ECO:0000313" key="7">
    <source>
        <dbReference type="Proteomes" id="UP000263993"/>
    </source>
</evidence>
<keyword evidence="7" id="KW-1185">Reference proteome</keyword>
<sequence>MSTLECGIASIYSSVSEETASGEDTSSENFTAAHRTLPFGAVVHVQNEENGHTVVVRITDRGPFVAGRIIDVSQIAARELHFTGLAKVCLRIVWTPPNAGGGK</sequence>
<dbReference type="CDD" id="cd22268">
    <property type="entry name" value="DPBB_RlpA-like"/>
    <property type="match status" value="1"/>
</dbReference>
<protein>
    <recommendedName>
        <fullName evidence="3">Endolytic peptidoglycan transglycosylase RlpA</fullName>
        <ecNumber evidence="3">4.2.2.-</ecNumber>
    </recommendedName>
</protein>
<keyword evidence="2 3" id="KW-0961">Cell wall biogenesis/degradation</keyword>
<dbReference type="HAMAP" id="MF_02071">
    <property type="entry name" value="RlpA"/>
    <property type="match status" value="1"/>
</dbReference>
<dbReference type="SUPFAM" id="SSF50685">
    <property type="entry name" value="Barwin-like endoglucanases"/>
    <property type="match status" value="1"/>
</dbReference>